<dbReference type="RefSeq" id="NP_001330501.1">
    <property type="nucleotide sequence ID" value="NM_001344272.1"/>
</dbReference>
<dbReference type="TAIR" id="AT5G38865"/>
<keyword evidence="4" id="KW-1185">Reference proteome</keyword>
<proteinExistence type="predicted"/>
<reference evidence="4" key="2">
    <citation type="journal article" date="2017" name="Plant J.">
        <title>Araport11: a complete reannotation of the Arabidopsis thaliana reference genome.</title>
        <authorList>
            <person name="Cheng C.Y."/>
            <person name="Krishnakumar V."/>
            <person name="Chan A.P."/>
            <person name="Thibaud-Nissen F."/>
            <person name="Schobel S."/>
            <person name="Town C.D."/>
        </authorList>
    </citation>
    <scope>GENOME REANNOTATION</scope>
    <source>
        <strain evidence="4">cv. Columbia</strain>
    </source>
</reference>
<gene>
    <name evidence="3" type="ordered locus">At5g38865</name>
</gene>
<dbReference type="Proteomes" id="UP000006548">
    <property type="component" value="Chromosome 5"/>
</dbReference>
<dbReference type="AlphaFoldDB" id="A0A1P8BB09"/>
<evidence type="ECO:0000256" key="2">
    <source>
        <dbReference type="SAM" id="SignalP"/>
    </source>
</evidence>
<name>A0A1P8BB09_ARATH</name>
<dbReference type="KEGG" id="ath:AT5G38865"/>
<reference evidence="3 4" key="1">
    <citation type="journal article" date="2000" name="Nature">
        <title>Sequence and analysis of chromosome 5 of the plant Arabidopsis thaliana.</title>
        <authorList>
            <consortium name="Kazusa DNA Research Institute"/>
            <consortium name="Cold Spring Harbor and Washington University in St Louis Sequencing Consortium"/>
            <consortium name="European Union Arabidopsis Genome Sequencing Consortium"/>
            <person name="Tabata S."/>
            <person name="Kaneko T."/>
            <person name="Nakamura Y."/>
            <person name="Kotani H."/>
            <person name="Kato T."/>
            <person name="Asamizu E."/>
            <person name="Miyajima N."/>
            <person name="Sasamoto S."/>
            <person name="Kimura T."/>
            <person name="Hosouchi T."/>
            <person name="Kawashima K."/>
            <person name="Kohara M."/>
            <person name="Matsumoto M."/>
            <person name="Matsuno A."/>
            <person name="Muraki A."/>
            <person name="Nakayama S."/>
            <person name="Nakazaki N."/>
            <person name="Naruo K."/>
            <person name="Okumura S."/>
            <person name="Shinpo S."/>
            <person name="Takeuchi C."/>
            <person name="Wada T."/>
            <person name="Watanabe A."/>
            <person name="Yamada M."/>
            <person name="Yasuda M."/>
            <person name="Sato S."/>
            <person name="de la Bastide M."/>
            <person name="Huang E."/>
            <person name="Spiegel L."/>
            <person name="Gnoj L."/>
            <person name="O'Shaughnessy A."/>
            <person name="Preston R."/>
            <person name="Habermann K."/>
            <person name="Murray J."/>
            <person name="Johnson D."/>
            <person name="Rohlfing T."/>
            <person name="Nelson J."/>
            <person name="Stoneking T."/>
            <person name="Pepin K."/>
            <person name="Spieth J."/>
            <person name="Sekhon M."/>
            <person name="Armstrong J."/>
            <person name="Becker M."/>
            <person name="Belter E."/>
            <person name="Cordum H."/>
            <person name="Cordes M."/>
            <person name="Courtney L."/>
            <person name="Courtney W."/>
            <person name="Dante M."/>
            <person name="Du H."/>
            <person name="Edwards J."/>
            <person name="Fryman J."/>
            <person name="Haakensen B."/>
            <person name="Lamar E."/>
            <person name="Latreille P."/>
            <person name="Leonard S."/>
            <person name="Meyer R."/>
            <person name="Mulvaney E."/>
            <person name="Ozersky P."/>
            <person name="Riley A."/>
            <person name="Strowmatt C."/>
            <person name="Wagner-McPherson C."/>
            <person name="Wollam A."/>
            <person name="Yoakum M."/>
            <person name="Bell M."/>
            <person name="Dedhia N."/>
            <person name="Parnell L."/>
            <person name="Shah R."/>
            <person name="Rodriguez M."/>
            <person name="See L.H."/>
            <person name="Vil D."/>
            <person name="Baker J."/>
            <person name="Kirchoff K."/>
            <person name="Toth K."/>
            <person name="King L."/>
            <person name="Bahret A."/>
            <person name="Miller B."/>
            <person name="Marra M."/>
            <person name="Martienssen R."/>
            <person name="McCombie W.R."/>
            <person name="Wilson R.K."/>
            <person name="Murphy G."/>
            <person name="Bancroft I."/>
            <person name="Volckaert G."/>
            <person name="Wambutt R."/>
            <person name="Dusterhoft A."/>
            <person name="Stiekema W."/>
            <person name="Pohl T."/>
            <person name="Entian K.D."/>
            <person name="Terryn N."/>
            <person name="Hartley N."/>
            <person name="Bent E."/>
            <person name="Johnson S."/>
            <person name="Langham S.A."/>
            <person name="McCullagh B."/>
            <person name="Robben J."/>
            <person name="Grymonprez B."/>
            <person name="Zimmermann W."/>
            <person name="Ramsperger U."/>
            <person name="Wedler H."/>
            <person name="Balke K."/>
            <person name="Wedler E."/>
            <person name="Peters S."/>
            <person name="van Staveren M."/>
            <person name="Dirkse W."/>
            <person name="Mooijman P."/>
            <person name="Lankhorst R.K."/>
            <person name="Weitzenegger T."/>
            <person name="Bothe G."/>
            <person name="Rose M."/>
            <person name="Hauf J."/>
            <person name="Berneiser S."/>
            <person name="Hempel S."/>
            <person name="Feldpausch M."/>
            <person name="Lamberth S."/>
            <person name="Villarroel R."/>
            <person name="Gielen J."/>
            <person name="Ardiles W."/>
            <person name="Bents O."/>
            <person name="Lemcke K."/>
            <person name="Kolesov G."/>
            <person name="Mayer K."/>
            <person name="Rudd S."/>
            <person name="Schoof H."/>
            <person name="Schueller C."/>
            <person name="Zaccaria P."/>
            <person name="Mewes H.W."/>
            <person name="Bevan M."/>
            <person name="Fransz P."/>
        </authorList>
    </citation>
    <scope>NUCLEOTIDE SEQUENCE [LARGE SCALE GENOMIC DNA]</scope>
    <source>
        <strain evidence="4">cv. Columbia</strain>
    </source>
</reference>
<feature type="signal peptide" evidence="2">
    <location>
        <begin position="1"/>
        <end position="19"/>
    </location>
</feature>
<feature type="region of interest" description="Disordered" evidence="1">
    <location>
        <begin position="147"/>
        <end position="249"/>
    </location>
</feature>
<dbReference type="GeneID" id="28721232"/>
<evidence type="ECO:0000313" key="4">
    <source>
        <dbReference type="Proteomes" id="UP000006548"/>
    </source>
</evidence>
<accession>A0A1P8BB09</accession>
<dbReference type="InParanoid" id="A0A1P8BB09"/>
<sequence>MSSLLILIFIASTIKFSNYSSVATTLPDTVQYNNNNLFTVSGQLDCRQEEPSFRYETKSYHREFQVLCPISEVRCAKTRRILKHIRQTRRRDHQHKKRRSSRYLQNKANIITTDNKLFSPHPWFLPPNPFAPPHSIFPPNPFAPPPSIFPPNPFKPPPPSFFPPNPFRPPPPSIFPPNPFQPRPPPPSIFPPLFPKPPPAPPPSIFPPLFPHPPPAPPPSIFPPNPFQPRPPPPPPEPPSIFPPNPFQP</sequence>
<evidence type="ECO:0000313" key="3">
    <source>
        <dbReference type="EMBL" id="ANM68779.1"/>
    </source>
</evidence>
<feature type="chain" id="PRO_5010169719" evidence="2">
    <location>
        <begin position="20"/>
        <end position="249"/>
    </location>
</feature>
<feature type="non-terminal residue" evidence="3">
    <location>
        <position position="1"/>
    </location>
</feature>
<protein>
    <submittedName>
        <fullName evidence="3">Uncharacterized protein</fullName>
    </submittedName>
</protein>
<dbReference type="EMBL" id="CP002688">
    <property type="protein sequence ID" value="ANM68779.1"/>
    <property type="molecule type" value="Genomic_DNA"/>
</dbReference>
<keyword evidence="2" id="KW-0732">Signal</keyword>
<organism evidence="3 4">
    <name type="scientific">Arabidopsis thaliana</name>
    <name type="common">Mouse-ear cress</name>
    <dbReference type="NCBI Taxonomy" id="3702"/>
    <lineage>
        <taxon>Eukaryota</taxon>
        <taxon>Viridiplantae</taxon>
        <taxon>Streptophyta</taxon>
        <taxon>Embryophyta</taxon>
        <taxon>Tracheophyta</taxon>
        <taxon>Spermatophyta</taxon>
        <taxon>Magnoliopsida</taxon>
        <taxon>eudicotyledons</taxon>
        <taxon>Gunneridae</taxon>
        <taxon>Pentapetalae</taxon>
        <taxon>rosids</taxon>
        <taxon>malvids</taxon>
        <taxon>Brassicales</taxon>
        <taxon>Brassicaceae</taxon>
        <taxon>Camelineae</taxon>
        <taxon>Arabidopsis</taxon>
    </lineage>
</organism>
<evidence type="ECO:0000256" key="1">
    <source>
        <dbReference type="SAM" id="MobiDB-lite"/>
    </source>
</evidence>
<dbReference type="ExpressionAtlas" id="A0A1P8BB09">
    <property type="expression patterns" value="baseline and differential"/>
</dbReference>